<dbReference type="RefSeq" id="WP_202869714.1">
    <property type="nucleotide sequence ID" value="NZ_SNWQ01000011.1"/>
</dbReference>
<dbReference type="PANTHER" id="PTHR30289">
    <property type="entry name" value="UNCHARACTERIZED PROTEIN YBCL-RELATED"/>
    <property type="match status" value="1"/>
</dbReference>
<comment type="similarity">
    <text evidence="1">Belongs to the UPF0098 family.</text>
</comment>
<accession>A0A4V3C9P0</accession>
<keyword evidence="2" id="KW-0732">Signal</keyword>
<dbReference type="NCBIfam" id="TIGR00481">
    <property type="entry name" value="YbhB/YbcL family Raf kinase inhibitor-like protein"/>
    <property type="match status" value="1"/>
</dbReference>
<evidence type="ECO:0000256" key="1">
    <source>
        <dbReference type="ARBA" id="ARBA00007120"/>
    </source>
</evidence>
<name>A0A4V3C9P0_9ACTN</name>
<evidence type="ECO:0008006" key="5">
    <source>
        <dbReference type="Google" id="ProtNLM"/>
    </source>
</evidence>
<organism evidence="3 4">
    <name type="scientific">Kribbella caucasensis</name>
    <dbReference type="NCBI Taxonomy" id="2512215"/>
    <lineage>
        <taxon>Bacteria</taxon>
        <taxon>Bacillati</taxon>
        <taxon>Actinomycetota</taxon>
        <taxon>Actinomycetes</taxon>
        <taxon>Propionibacteriales</taxon>
        <taxon>Kribbellaceae</taxon>
        <taxon>Kribbella</taxon>
    </lineage>
</organism>
<dbReference type="Proteomes" id="UP000295388">
    <property type="component" value="Unassembled WGS sequence"/>
</dbReference>
<proteinExistence type="inferred from homology"/>
<dbReference type="SUPFAM" id="SSF49777">
    <property type="entry name" value="PEBP-like"/>
    <property type="match status" value="1"/>
</dbReference>
<reference evidence="3 4" key="1">
    <citation type="submission" date="2019-03" db="EMBL/GenBank/DDBJ databases">
        <title>Genomic Encyclopedia of Type Strains, Phase III (KMG-III): the genomes of soil and plant-associated and newly described type strains.</title>
        <authorList>
            <person name="Whitman W."/>
        </authorList>
    </citation>
    <scope>NUCLEOTIDE SEQUENCE [LARGE SCALE GENOMIC DNA]</scope>
    <source>
        <strain evidence="3 4">VKM Ac-2527</strain>
    </source>
</reference>
<dbReference type="Pfam" id="PF01161">
    <property type="entry name" value="PBP"/>
    <property type="match status" value="1"/>
</dbReference>
<dbReference type="InterPro" id="IPR008914">
    <property type="entry name" value="PEBP"/>
</dbReference>
<dbReference type="CDD" id="cd00865">
    <property type="entry name" value="PEBP_bact_arch"/>
    <property type="match status" value="1"/>
</dbReference>
<protein>
    <recommendedName>
        <fullName evidence="5">PBP family phospholipid-binding protein</fullName>
    </recommendedName>
</protein>
<gene>
    <name evidence="3" type="ORF">EV643_111230</name>
</gene>
<dbReference type="PANTHER" id="PTHR30289:SF1">
    <property type="entry name" value="PEBP (PHOSPHATIDYLETHANOLAMINE-BINDING PROTEIN) FAMILY PROTEIN"/>
    <property type="match status" value="1"/>
</dbReference>
<evidence type="ECO:0000313" key="3">
    <source>
        <dbReference type="EMBL" id="TDO46377.1"/>
    </source>
</evidence>
<dbReference type="EMBL" id="SNWQ01000011">
    <property type="protein sequence ID" value="TDO46377.1"/>
    <property type="molecule type" value="Genomic_DNA"/>
</dbReference>
<dbReference type="InterPro" id="IPR005247">
    <property type="entry name" value="YbhB_YbcL/LppC-like"/>
</dbReference>
<comment type="caution">
    <text evidence="3">The sequence shown here is derived from an EMBL/GenBank/DDBJ whole genome shotgun (WGS) entry which is preliminary data.</text>
</comment>
<evidence type="ECO:0000313" key="4">
    <source>
        <dbReference type="Proteomes" id="UP000295388"/>
    </source>
</evidence>
<sequence>MGLRPLHAVVLALLVGPAGCSDTSARSGQEPIMSITVTSTAFSEGGRIPSKFTCDSDNVSPPLTWRGLPANTTALALVVDDPDAPRGTYVHWVLLDLPADLTSLGENLTPPPGTVQAKNSAGRATYFGPCPPSGTHHYRFTIYALSAPTDLPPGAPLDEALKAIKTFTIAQGRLTGLYSR</sequence>
<feature type="signal peptide" evidence="2">
    <location>
        <begin position="1"/>
        <end position="20"/>
    </location>
</feature>
<dbReference type="Gene3D" id="3.90.280.10">
    <property type="entry name" value="PEBP-like"/>
    <property type="match status" value="1"/>
</dbReference>
<dbReference type="InterPro" id="IPR036610">
    <property type="entry name" value="PEBP-like_sf"/>
</dbReference>
<dbReference type="AlphaFoldDB" id="A0A4V3C9P0"/>
<keyword evidence="4" id="KW-1185">Reference proteome</keyword>
<evidence type="ECO:0000256" key="2">
    <source>
        <dbReference type="SAM" id="SignalP"/>
    </source>
</evidence>
<feature type="chain" id="PRO_5038391220" description="PBP family phospholipid-binding protein" evidence="2">
    <location>
        <begin position="21"/>
        <end position="180"/>
    </location>
</feature>